<evidence type="ECO:0000313" key="4">
    <source>
        <dbReference type="Proteomes" id="UP000298438"/>
    </source>
</evidence>
<sequence>MTQKRFAAAALLAFAATTAHADDQTFVAGTVPVPPDTWAFMITHEAGNFQDTVLFTIASPYADDSFRQLVVTAADWDMFNINGLHFTLLSGSSPLATFDGTAPFKTNLPDGEYILKADGSADGMFGGAYSLVLQLTPVPEPASWAMLAVGVGLLAARRRSGAVPA</sequence>
<evidence type="ECO:0000313" key="3">
    <source>
        <dbReference type="EMBL" id="TFW16536.1"/>
    </source>
</evidence>
<dbReference type="RefSeq" id="WP_135208254.1">
    <property type="nucleotide sequence ID" value="NZ_SPVF01000209.1"/>
</dbReference>
<dbReference type="Proteomes" id="UP000298438">
    <property type="component" value="Unassembled WGS sequence"/>
</dbReference>
<keyword evidence="4" id="KW-1185">Reference proteome</keyword>
<dbReference type="NCBIfam" id="TIGR02595">
    <property type="entry name" value="PEP_CTERM"/>
    <property type="match status" value="1"/>
</dbReference>
<feature type="domain" description="Ice-binding protein C-terminal" evidence="2">
    <location>
        <begin position="137"/>
        <end position="159"/>
    </location>
</feature>
<organism evidence="3 4">
    <name type="scientific">Zemynaea arenosa</name>
    <dbReference type="NCBI Taxonomy" id="2561931"/>
    <lineage>
        <taxon>Bacteria</taxon>
        <taxon>Pseudomonadati</taxon>
        <taxon>Pseudomonadota</taxon>
        <taxon>Betaproteobacteria</taxon>
        <taxon>Burkholderiales</taxon>
        <taxon>Oxalobacteraceae</taxon>
        <taxon>Telluria group</taxon>
        <taxon>Zemynaea</taxon>
    </lineage>
</organism>
<proteinExistence type="predicted"/>
<feature type="signal peptide" evidence="1">
    <location>
        <begin position="1"/>
        <end position="21"/>
    </location>
</feature>
<comment type="caution">
    <text evidence="3">The sequence shown here is derived from an EMBL/GenBank/DDBJ whole genome shotgun (WGS) entry which is preliminary data.</text>
</comment>
<accession>A0A4Y9S8W2</accession>
<dbReference type="AlphaFoldDB" id="A0A4Y9S8W2"/>
<dbReference type="NCBIfam" id="NF038126">
    <property type="entry name" value="PEP_CTERM_FxDxF"/>
    <property type="match status" value="1"/>
</dbReference>
<dbReference type="OrthoDB" id="6399769at2"/>
<name>A0A4Y9S8W2_9BURK</name>
<evidence type="ECO:0000256" key="1">
    <source>
        <dbReference type="SAM" id="SignalP"/>
    </source>
</evidence>
<dbReference type="EMBL" id="SPVF01000209">
    <property type="protein sequence ID" value="TFW16536.1"/>
    <property type="molecule type" value="Genomic_DNA"/>
</dbReference>
<reference evidence="3 4" key="1">
    <citation type="submission" date="2019-03" db="EMBL/GenBank/DDBJ databases">
        <title>Draft Genome Sequence of Massilia arenosa sp. nov., a Novel Massilia Species Isolated from a Sandy-loam Maize Soil.</title>
        <authorList>
            <person name="Raths R."/>
            <person name="Peta V."/>
            <person name="Bucking H."/>
        </authorList>
    </citation>
    <scope>NUCLEOTIDE SEQUENCE [LARGE SCALE GENOMIC DNA]</scope>
    <source>
        <strain evidence="3 4">MC02</strain>
    </source>
</reference>
<gene>
    <name evidence="3" type="ORF">E4L96_16195</name>
</gene>
<keyword evidence="1" id="KW-0732">Signal</keyword>
<protein>
    <submittedName>
        <fullName evidence="3">PEP-CTERM sorting domain-containing protein</fullName>
    </submittedName>
</protein>
<dbReference type="InterPro" id="IPR013424">
    <property type="entry name" value="Ice-binding_C"/>
</dbReference>
<feature type="chain" id="PRO_5021201453" evidence="1">
    <location>
        <begin position="22"/>
        <end position="165"/>
    </location>
</feature>
<evidence type="ECO:0000259" key="2">
    <source>
        <dbReference type="Pfam" id="PF07589"/>
    </source>
</evidence>
<dbReference type="Pfam" id="PF07589">
    <property type="entry name" value="PEP-CTERM"/>
    <property type="match status" value="1"/>
</dbReference>